<dbReference type="OrthoDB" id="8707547at2759"/>
<feature type="region of interest" description="Disordered" evidence="5">
    <location>
        <begin position="51"/>
        <end position="159"/>
    </location>
</feature>
<evidence type="ECO:0000256" key="3">
    <source>
        <dbReference type="ARBA" id="ARBA00022490"/>
    </source>
</evidence>
<accession>A0A9R0JAP3</accession>
<dbReference type="PANTHER" id="PTHR13105">
    <property type="entry name" value="MYELOID LEUKEMIA FACTOR"/>
    <property type="match status" value="1"/>
</dbReference>
<reference evidence="7" key="2">
    <citation type="submission" date="2025-08" db="UniProtKB">
        <authorList>
            <consortium name="RefSeq"/>
        </authorList>
    </citation>
    <scope>IDENTIFICATION</scope>
    <source>
        <tissue evidence="7">Leaf</tissue>
    </source>
</reference>
<proteinExistence type="inferred from homology"/>
<dbReference type="GO" id="GO:0005737">
    <property type="term" value="C:cytoplasm"/>
    <property type="evidence" value="ECO:0007669"/>
    <property type="project" value="UniProtKB-SubCell"/>
</dbReference>
<keyword evidence="6" id="KW-1185">Reference proteome</keyword>
<feature type="compositionally biased region" description="Acidic residues" evidence="5">
    <location>
        <begin position="102"/>
        <end position="114"/>
    </location>
</feature>
<keyword evidence="3" id="KW-0963">Cytoplasm</keyword>
<gene>
    <name evidence="7" type="primary">LOC110803147</name>
</gene>
<dbReference type="AlphaFoldDB" id="A0A9R0JAP3"/>
<feature type="compositionally biased region" description="Basic residues" evidence="5">
    <location>
        <begin position="328"/>
        <end position="338"/>
    </location>
</feature>
<comment type="similarity">
    <text evidence="2">Belongs to the MLF family.</text>
</comment>
<evidence type="ECO:0000313" key="6">
    <source>
        <dbReference type="Proteomes" id="UP000813463"/>
    </source>
</evidence>
<dbReference type="KEGG" id="soe:110803147"/>
<dbReference type="GeneID" id="110803147"/>
<feature type="compositionally biased region" description="Acidic residues" evidence="5">
    <location>
        <begin position="73"/>
        <end position="85"/>
    </location>
</feature>
<protein>
    <submittedName>
        <fullName evidence="7">Uncharacterized protein</fullName>
    </submittedName>
</protein>
<evidence type="ECO:0000256" key="4">
    <source>
        <dbReference type="ARBA" id="ARBA00022553"/>
    </source>
</evidence>
<sequence>MQNERPRQLSDPFDMFGDFGNFGDFGGSIFGRNPFDDPFFSRPFGSMFSSNNFLRGSPLVVPPNGPTIKELSSDDEEAEMEDNDEEGQRSARPVNQSYVDHPDDEEADMEDNDEESQRSTRPANEPYVEAEMEDNDDEGQRSTRPANEPYVDHPDDEADDNKEQYWTDHNRNGGTKAQSFKVHSCKVTYGGVDGVYYTSSATRKMGNDGVIMEDCKEADKRTGEATHRISRGLHDKGHSVTRKLNSDGKVGMLQTLHNLKEDELGSFEHAWKGNGGNHLPPRTGSSGSGVSLKTDWGGFLLPTTRHRDGGVRGSRPSNENVGDPSGSRTKKVIRIPID</sequence>
<feature type="compositionally biased region" description="Acidic residues" evidence="5">
    <location>
        <begin position="128"/>
        <end position="137"/>
    </location>
</feature>
<feature type="region of interest" description="Disordered" evidence="5">
    <location>
        <begin position="274"/>
        <end position="338"/>
    </location>
</feature>
<comment type="subcellular location">
    <subcellularLocation>
        <location evidence="1">Cytoplasm</location>
    </subcellularLocation>
</comment>
<keyword evidence="4" id="KW-0597">Phosphoprotein</keyword>
<dbReference type="Pfam" id="PF10248">
    <property type="entry name" value="Mlf1IP"/>
    <property type="match status" value="1"/>
</dbReference>
<evidence type="ECO:0000256" key="1">
    <source>
        <dbReference type="ARBA" id="ARBA00004496"/>
    </source>
</evidence>
<dbReference type="InterPro" id="IPR019376">
    <property type="entry name" value="Myeloid_leukemia_factor"/>
</dbReference>
<reference evidence="6" key="1">
    <citation type="journal article" date="2021" name="Nat. Commun.">
        <title>Genomic analyses provide insights into spinach domestication and the genetic basis of agronomic traits.</title>
        <authorList>
            <person name="Cai X."/>
            <person name="Sun X."/>
            <person name="Xu C."/>
            <person name="Sun H."/>
            <person name="Wang X."/>
            <person name="Ge C."/>
            <person name="Zhang Z."/>
            <person name="Wang Q."/>
            <person name="Fei Z."/>
            <person name="Jiao C."/>
            <person name="Wang Q."/>
        </authorList>
    </citation>
    <scope>NUCLEOTIDE SEQUENCE [LARGE SCALE GENOMIC DNA]</scope>
    <source>
        <strain evidence="6">cv. Varoflay</strain>
    </source>
</reference>
<evidence type="ECO:0000256" key="5">
    <source>
        <dbReference type="SAM" id="MobiDB-lite"/>
    </source>
</evidence>
<organism evidence="6 7">
    <name type="scientific">Spinacia oleracea</name>
    <name type="common">Spinach</name>
    <dbReference type="NCBI Taxonomy" id="3562"/>
    <lineage>
        <taxon>Eukaryota</taxon>
        <taxon>Viridiplantae</taxon>
        <taxon>Streptophyta</taxon>
        <taxon>Embryophyta</taxon>
        <taxon>Tracheophyta</taxon>
        <taxon>Spermatophyta</taxon>
        <taxon>Magnoliopsida</taxon>
        <taxon>eudicotyledons</taxon>
        <taxon>Gunneridae</taxon>
        <taxon>Pentapetalae</taxon>
        <taxon>Caryophyllales</taxon>
        <taxon>Chenopodiaceae</taxon>
        <taxon>Chenopodioideae</taxon>
        <taxon>Anserineae</taxon>
        <taxon>Spinacia</taxon>
    </lineage>
</organism>
<dbReference type="Proteomes" id="UP000813463">
    <property type="component" value="Chromosome 2"/>
</dbReference>
<name>A0A9R0JAP3_SPIOL</name>
<evidence type="ECO:0000313" key="7">
    <source>
        <dbReference type="RefSeq" id="XP_021864321.1"/>
    </source>
</evidence>
<dbReference type="RefSeq" id="XP_021864321.1">
    <property type="nucleotide sequence ID" value="XM_022008629.2"/>
</dbReference>
<evidence type="ECO:0000256" key="2">
    <source>
        <dbReference type="ARBA" id="ARBA00008332"/>
    </source>
</evidence>